<accession>A0A7S8IZB2</accession>
<dbReference type="InterPro" id="IPR020891">
    <property type="entry name" value="UPF0758_CS"/>
</dbReference>
<dbReference type="InterPro" id="IPR025657">
    <property type="entry name" value="RadC_JAB"/>
</dbReference>
<protein>
    <recommendedName>
        <fullName evidence="2">RadC-like JAB domain-containing protein</fullName>
    </recommendedName>
</protein>
<keyword evidence="1" id="KW-0645">Protease</keyword>
<dbReference type="Pfam" id="PF04002">
    <property type="entry name" value="RadC"/>
    <property type="match status" value="1"/>
</dbReference>
<dbReference type="AlphaFoldDB" id="A0A7S8IZB2"/>
<dbReference type="PANTHER" id="PTHR30471">
    <property type="entry name" value="DNA REPAIR PROTEIN RADC"/>
    <property type="match status" value="1"/>
</dbReference>
<dbReference type="EMBL" id="CP047423">
    <property type="protein sequence ID" value="QPD03914.1"/>
    <property type="molecule type" value="Genomic_DNA"/>
</dbReference>
<dbReference type="Proteomes" id="UP000593737">
    <property type="component" value="Chromosome"/>
</dbReference>
<evidence type="ECO:0000313" key="3">
    <source>
        <dbReference type="EMBL" id="QPD03914.1"/>
    </source>
</evidence>
<gene>
    <name evidence="3" type="ORF">Nkreftii_001688</name>
</gene>
<proteinExistence type="predicted"/>
<sequence>MKKPARLAAAASQPSDSIGPALPYRAPRYRVTLVCETEGTGMAEPIRDSMTAVQLFRPCFEGLDREHFLVCGLDAKHRVIGVNVVSVGTLTLSIVHPREVFKPLIVMNAAAWLCAHNHPSGDAMGQTSFTVSTNSALDLAIPRSF</sequence>
<keyword evidence="1" id="KW-0378">Hydrolase</keyword>
<organism evidence="3 4">
    <name type="scientific">Candidatus Nitrospira kreftii</name>
    <dbReference type="NCBI Taxonomy" id="2652173"/>
    <lineage>
        <taxon>Bacteria</taxon>
        <taxon>Pseudomonadati</taxon>
        <taxon>Nitrospirota</taxon>
        <taxon>Nitrospiria</taxon>
        <taxon>Nitrospirales</taxon>
        <taxon>Nitrospiraceae</taxon>
        <taxon>Nitrospira</taxon>
    </lineage>
</organism>
<keyword evidence="1" id="KW-0482">Metalloprotease</keyword>
<dbReference type="Gene3D" id="3.40.140.10">
    <property type="entry name" value="Cytidine Deaminase, domain 2"/>
    <property type="match status" value="1"/>
</dbReference>
<dbReference type="PANTHER" id="PTHR30471:SF3">
    <property type="entry name" value="UPF0758 PROTEIN YEES-RELATED"/>
    <property type="match status" value="1"/>
</dbReference>
<dbReference type="PROSITE" id="PS01302">
    <property type="entry name" value="UPF0758"/>
    <property type="match status" value="1"/>
</dbReference>
<evidence type="ECO:0000259" key="2">
    <source>
        <dbReference type="Pfam" id="PF04002"/>
    </source>
</evidence>
<name>A0A7S8IZB2_9BACT</name>
<evidence type="ECO:0000256" key="1">
    <source>
        <dbReference type="ARBA" id="ARBA00023049"/>
    </source>
</evidence>
<dbReference type="GO" id="GO:0008237">
    <property type="term" value="F:metallopeptidase activity"/>
    <property type="evidence" value="ECO:0007669"/>
    <property type="project" value="UniProtKB-KW"/>
</dbReference>
<dbReference type="InterPro" id="IPR001405">
    <property type="entry name" value="UPF0758"/>
</dbReference>
<feature type="domain" description="RadC-like JAB" evidence="2">
    <location>
        <begin position="47"/>
        <end position="123"/>
    </location>
</feature>
<reference evidence="3 4" key="1">
    <citation type="journal article" date="2020" name="ISME J.">
        <title>Enrichment and physiological characterization of a novel comammox Nitrospira indicates ammonium inhibition of complete nitrification.</title>
        <authorList>
            <person name="Sakoula D."/>
            <person name="Koch H."/>
            <person name="Frank J."/>
            <person name="Jetten M.S.M."/>
            <person name="van Kessel M.A.H.J."/>
            <person name="Lucker S."/>
        </authorList>
    </citation>
    <scope>NUCLEOTIDE SEQUENCE [LARGE SCALE GENOMIC DNA]</scope>
    <source>
        <strain evidence="3">Comreactor17</strain>
    </source>
</reference>
<dbReference type="KEGG" id="nkf:Nkreftii_001688"/>
<evidence type="ECO:0000313" key="4">
    <source>
        <dbReference type="Proteomes" id="UP000593737"/>
    </source>
</evidence>